<comment type="similarity">
    <text evidence="1">Belongs to the glycosyl hydrolase 31 family.</text>
</comment>
<dbReference type="Proteomes" id="UP000689195">
    <property type="component" value="Unassembled WGS sequence"/>
</dbReference>
<sequence>MSSVGDESLSFENKKPSSIGSIILIVLTLAGIAGFTAYAIISSEDSNSILLETVYNQNVVLDTYWNEKFNNTLAKRVRVKVRMDSDNELTVKIGNADEPGFELPEDSEYFPRDSNSKDTKDGKKSYRVDLKQNGSFTIFRVQDGKDIDTIFDSVGHQLIVAQDYTQFATTLNSKYLYGMGQRRKELRYKGSGNYTTWPKDQFGTNDYGTPGNQLYGYHPMWLTYEKSQNYHVGLLKSTSALLTQIDEAQRMIFHVVGGNIVLKFFIGQGEPEKVIKSYHRYINGFGLHPFWAQGYHQCRWGYKTTAQMIQVLQNMATIDHPVESLWNDLDYMTNYQVFTLDTKNFKVDEMKQIVDRSTPLGVHWVPLVDIGIATQTKAEEIGNEFDIFLKSSVYNKESKPSNLEGCVWPGAVVFPDFNNPKTQTYWTNCSELMREQGMNPSGWWIDMNEMASFIPGERDTSKDEACYGANPPSPAPVKPEIDDRLWFPVLVTGFQPLAHKTVSLNAVHYGKEDGVLLKTPVKEQYFHSINNLAEQIATQKTLQKFTNKTLTFSLTRGSIYGSGRYTALWTGDNIADWEFLRLGVSELLSFQFYGIPLVGNDLCGFAGNTNPELCARWLALGAWEPFARNHNDNESISQEPYAFTQTYVKDASVAAFKNRYSLLKWMYSLFVSSFEPDLGAGTGTIIQPIWWNNPQDEFAYQFEDSEFLFGNTFLVAPVLSKSSDPASEKTTINVYFPKGSWINCEDFKTIYTYKEKEVQKFTRGFNQQALSFQKEGTLVFRQDPKQRARLLDSKYSIYAFLNSEGLAVGQIMTLSNFDESDDNKVAAKCWTKGFNCIAIYTIKALDDNKFQISIKGQDAQTIFETITIQKVIINSKDQKLEFTINQEVTKAEELIIPLAQNLRLQQQQQ</sequence>
<keyword evidence="3" id="KW-0812">Transmembrane</keyword>
<evidence type="ECO:0000256" key="3">
    <source>
        <dbReference type="SAM" id="Phobius"/>
    </source>
</evidence>
<dbReference type="OrthoDB" id="440381at2759"/>
<keyword evidence="1" id="KW-0378">Hydrolase</keyword>
<dbReference type="GO" id="GO:0005975">
    <property type="term" value="P:carbohydrate metabolic process"/>
    <property type="evidence" value="ECO:0007669"/>
    <property type="project" value="InterPro"/>
</dbReference>
<protein>
    <recommendedName>
        <fullName evidence="8">Alpha-glucosidase</fullName>
    </recommendedName>
</protein>
<evidence type="ECO:0000259" key="5">
    <source>
        <dbReference type="Pfam" id="PF21365"/>
    </source>
</evidence>
<dbReference type="InterPro" id="IPR048395">
    <property type="entry name" value="Glyco_hydro_31_C"/>
</dbReference>
<keyword evidence="1" id="KW-0326">Glycosidase</keyword>
<evidence type="ECO:0000313" key="7">
    <source>
        <dbReference type="Proteomes" id="UP000689195"/>
    </source>
</evidence>
<keyword evidence="3" id="KW-1133">Transmembrane helix</keyword>
<reference evidence="6" key="1">
    <citation type="submission" date="2021-01" db="EMBL/GenBank/DDBJ databases">
        <authorList>
            <consortium name="Genoscope - CEA"/>
            <person name="William W."/>
        </authorList>
    </citation>
    <scope>NUCLEOTIDE SEQUENCE</scope>
</reference>
<organism evidence="6 7">
    <name type="scientific">Paramecium pentaurelia</name>
    <dbReference type="NCBI Taxonomy" id="43138"/>
    <lineage>
        <taxon>Eukaryota</taxon>
        <taxon>Sar</taxon>
        <taxon>Alveolata</taxon>
        <taxon>Ciliophora</taxon>
        <taxon>Intramacronucleata</taxon>
        <taxon>Oligohymenophorea</taxon>
        <taxon>Peniculida</taxon>
        <taxon>Parameciidae</taxon>
        <taxon>Paramecium</taxon>
    </lineage>
</organism>
<dbReference type="PANTHER" id="PTHR22762">
    <property type="entry name" value="ALPHA-GLUCOSIDASE"/>
    <property type="match status" value="1"/>
</dbReference>
<evidence type="ECO:0000313" key="6">
    <source>
        <dbReference type="EMBL" id="CAD8199977.1"/>
    </source>
</evidence>
<dbReference type="AlphaFoldDB" id="A0A8S1XFW4"/>
<name>A0A8S1XFW4_9CILI</name>
<dbReference type="CDD" id="cd06602">
    <property type="entry name" value="GH31_MGAM_SI_GAA"/>
    <property type="match status" value="1"/>
</dbReference>
<dbReference type="GO" id="GO:0004553">
    <property type="term" value="F:hydrolase activity, hydrolyzing O-glycosyl compounds"/>
    <property type="evidence" value="ECO:0007669"/>
    <property type="project" value="InterPro"/>
</dbReference>
<gene>
    <name evidence="6" type="ORF">PPENT_87.1.T1230043</name>
</gene>
<keyword evidence="3" id="KW-0472">Membrane</keyword>
<dbReference type="EMBL" id="CAJJDO010000123">
    <property type="protein sequence ID" value="CAD8199977.1"/>
    <property type="molecule type" value="Genomic_DNA"/>
</dbReference>
<dbReference type="InterPro" id="IPR000322">
    <property type="entry name" value="Glyco_hydro_31_TIM"/>
</dbReference>
<feature type="region of interest" description="Disordered" evidence="2">
    <location>
        <begin position="95"/>
        <end position="124"/>
    </location>
</feature>
<dbReference type="CDD" id="cd14752">
    <property type="entry name" value="GH31_N"/>
    <property type="match status" value="1"/>
</dbReference>
<dbReference type="PANTHER" id="PTHR22762:SF133">
    <property type="entry name" value="P-TYPE DOMAIN-CONTAINING PROTEIN"/>
    <property type="match status" value="1"/>
</dbReference>
<feature type="domain" description="Glycoside hydrolase family 31 TIM barrel" evidence="4">
    <location>
        <begin position="287"/>
        <end position="669"/>
    </location>
</feature>
<evidence type="ECO:0000256" key="2">
    <source>
        <dbReference type="SAM" id="MobiDB-lite"/>
    </source>
</evidence>
<evidence type="ECO:0008006" key="8">
    <source>
        <dbReference type="Google" id="ProtNLM"/>
    </source>
</evidence>
<dbReference type="Pfam" id="PF01055">
    <property type="entry name" value="Glyco_hydro_31_2nd"/>
    <property type="match status" value="1"/>
</dbReference>
<feature type="domain" description="Glycosyl hydrolase family 31 C-terminal" evidence="5">
    <location>
        <begin position="684"/>
        <end position="777"/>
    </location>
</feature>
<keyword evidence="7" id="KW-1185">Reference proteome</keyword>
<feature type="compositionally biased region" description="Acidic residues" evidence="2">
    <location>
        <begin position="99"/>
        <end position="108"/>
    </location>
</feature>
<comment type="caution">
    <text evidence="6">The sequence shown here is derived from an EMBL/GenBank/DDBJ whole genome shotgun (WGS) entry which is preliminary data.</text>
</comment>
<dbReference type="Pfam" id="PF21365">
    <property type="entry name" value="Glyco_hydro_31_3rd"/>
    <property type="match status" value="1"/>
</dbReference>
<accession>A0A8S1XFW4</accession>
<feature type="transmembrane region" description="Helical" evidence="3">
    <location>
        <begin position="21"/>
        <end position="41"/>
    </location>
</feature>
<evidence type="ECO:0000259" key="4">
    <source>
        <dbReference type="Pfam" id="PF01055"/>
    </source>
</evidence>
<evidence type="ECO:0000256" key="1">
    <source>
        <dbReference type="RuleBase" id="RU361185"/>
    </source>
</evidence>
<proteinExistence type="inferred from homology"/>
<feature type="compositionally biased region" description="Basic and acidic residues" evidence="2">
    <location>
        <begin position="109"/>
        <end position="124"/>
    </location>
</feature>